<dbReference type="AlphaFoldDB" id="A0A0F9GS61"/>
<protein>
    <submittedName>
        <fullName evidence="1">Uncharacterized protein</fullName>
    </submittedName>
</protein>
<sequence>MKTEQEWCEFLKDLGDICRKHKVDIGGCGCCGSPFVFCGDSKAEPIIKRGEPIYSAQMKADSLEELEYASADLEGRICERKEQA</sequence>
<accession>A0A0F9GS61</accession>
<reference evidence="1" key="1">
    <citation type="journal article" date="2015" name="Nature">
        <title>Complex archaea that bridge the gap between prokaryotes and eukaryotes.</title>
        <authorList>
            <person name="Spang A."/>
            <person name="Saw J.H."/>
            <person name="Jorgensen S.L."/>
            <person name="Zaremba-Niedzwiedzka K."/>
            <person name="Martijn J."/>
            <person name="Lind A.E."/>
            <person name="van Eijk R."/>
            <person name="Schleper C."/>
            <person name="Guy L."/>
            <person name="Ettema T.J."/>
        </authorList>
    </citation>
    <scope>NUCLEOTIDE SEQUENCE</scope>
</reference>
<proteinExistence type="predicted"/>
<evidence type="ECO:0000313" key="1">
    <source>
        <dbReference type="EMBL" id="KKL65937.1"/>
    </source>
</evidence>
<dbReference type="EMBL" id="LAZR01027371">
    <property type="protein sequence ID" value="KKL65937.1"/>
    <property type="molecule type" value="Genomic_DNA"/>
</dbReference>
<name>A0A0F9GS61_9ZZZZ</name>
<comment type="caution">
    <text evidence="1">The sequence shown here is derived from an EMBL/GenBank/DDBJ whole genome shotgun (WGS) entry which is preliminary data.</text>
</comment>
<organism evidence="1">
    <name type="scientific">marine sediment metagenome</name>
    <dbReference type="NCBI Taxonomy" id="412755"/>
    <lineage>
        <taxon>unclassified sequences</taxon>
        <taxon>metagenomes</taxon>
        <taxon>ecological metagenomes</taxon>
    </lineage>
</organism>
<gene>
    <name evidence="1" type="ORF">LCGC14_2150020</name>
</gene>